<dbReference type="Pfam" id="PF01055">
    <property type="entry name" value="Glyco_hydro_31_2nd"/>
    <property type="match status" value="1"/>
</dbReference>
<dbReference type="CDD" id="cd06602">
    <property type="entry name" value="GH31_MGAM_SI_GAA"/>
    <property type="match status" value="1"/>
</dbReference>
<dbReference type="GO" id="GO:0005975">
    <property type="term" value="P:carbohydrate metabolic process"/>
    <property type="evidence" value="ECO:0007669"/>
    <property type="project" value="InterPro"/>
</dbReference>
<evidence type="ECO:0000256" key="6">
    <source>
        <dbReference type="SAM" id="Phobius"/>
    </source>
</evidence>
<dbReference type="Pfam" id="PF21365">
    <property type="entry name" value="Glyco_hydro_31_3rd"/>
    <property type="match status" value="1"/>
</dbReference>
<feature type="domain" description="Glycoside hydrolase family 31 TIM barrel" evidence="7">
    <location>
        <begin position="391"/>
        <end position="771"/>
    </location>
</feature>
<comment type="similarity">
    <text evidence="1">Belongs to the glycosyl hydrolase 31 family.</text>
</comment>
<dbReference type="InterPro" id="IPR030458">
    <property type="entry name" value="Glyco_hydro_31_AS"/>
</dbReference>
<dbReference type="FunFam" id="2.60.40.1180:FF:000001">
    <property type="entry name" value="Maltase-glucoamylase, intestinal"/>
    <property type="match status" value="1"/>
</dbReference>
<dbReference type="Gene3D" id="2.60.40.1180">
    <property type="entry name" value="Golgi alpha-mannosidase II"/>
    <property type="match status" value="2"/>
</dbReference>
<keyword evidence="6" id="KW-0812">Transmembrane</keyword>
<dbReference type="InterPro" id="IPR017853">
    <property type="entry name" value="GH"/>
</dbReference>
<keyword evidence="4" id="KW-0326">Glycosidase</keyword>
<keyword evidence="2" id="KW-0378">Hydrolase</keyword>
<feature type="domain" description="Glycosyl hydrolase family 31 C-terminal" evidence="8">
    <location>
        <begin position="779"/>
        <end position="869"/>
    </location>
</feature>
<evidence type="ECO:0000313" key="9">
    <source>
        <dbReference type="EMBL" id="CAF0841543.1"/>
    </source>
</evidence>
<accession>A0A813VKJ0</accession>
<dbReference type="SUPFAM" id="SSF51011">
    <property type="entry name" value="Glycosyl hydrolase domain"/>
    <property type="match status" value="1"/>
</dbReference>
<comment type="caution">
    <text evidence="9">The sequence shown here is derived from an EMBL/GenBank/DDBJ whole genome shotgun (WGS) entry which is preliminary data.</text>
</comment>
<evidence type="ECO:0000256" key="2">
    <source>
        <dbReference type="ARBA" id="ARBA00022801"/>
    </source>
</evidence>
<evidence type="ECO:0000256" key="5">
    <source>
        <dbReference type="SAM" id="MobiDB-lite"/>
    </source>
</evidence>
<keyword evidence="6" id="KW-0472">Membrane</keyword>
<dbReference type="SUPFAM" id="SSF51445">
    <property type="entry name" value="(Trans)glycosidases"/>
    <property type="match status" value="1"/>
</dbReference>
<dbReference type="Gene3D" id="2.60.40.1760">
    <property type="entry name" value="glycosyl hydrolase (family 31)"/>
    <property type="match status" value="1"/>
</dbReference>
<evidence type="ECO:0000256" key="1">
    <source>
        <dbReference type="ARBA" id="ARBA00007806"/>
    </source>
</evidence>
<organism evidence="9 10">
    <name type="scientific">Brachionus calyciflorus</name>
    <dbReference type="NCBI Taxonomy" id="104777"/>
    <lineage>
        <taxon>Eukaryota</taxon>
        <taxon>Metazoa</taxon>
        <taxon>Spiralia</taxon>
        <taxon>Gnathifera</taxon>
        <taxon>Rotifera</taxon>
        <taxon>Eurotatoria</taxon>
        <taxon>Monogononta</taxon>
        <taxon>Pseudotrocha</taxon>
        <taxon>Ploima</taxon>
        <taxon>Brachionidae</taxon>
        <taxon>Brachionus</taxon>
    </lineage>
</organism>
<evidence type="ECO:0000259" key="8">
    <source>
        <dbReference type="Pfam" id="PF21365"/>
    </source>
</evidence>
<dbReference type="EMBL" id="CAJNOC010001171">
    <property type="protein sequence ID" value="CAF0841543.1"/>
    <property type="molecule type" value="Genomic_DNA"/>
</dbReference>
<dbReference type="GO" id="GO:0004558">
    <property type="term" value="F:alpha-1,4-glucosidase activity"/>
    <property type="evidence" value="ECO:0007669"/>
    <property type="project" value="TreeGrafter"/>
</dbReference>
<evidence type="ECO:0000313" key="10">
    <source>
        <dbReference type="Proteomes" id="UP000663879"/>
    </source>
</evidence>
<gene>
    <name evidence="9" type="ORF">OXX778_LOCUS8482</name>
</gene>
<proteinExistence type="inferred from homology"/>
<dbReference type="Proteomes" id="UP000663879">
    <property type="component" value="Unassembled WGS sequence"/>
</dbReference>
<evidence type="ECO:0000256" key="3">
    <source>
        <dbReference type="ARBA" id="ARBA00023180"/>
    </source>
</evidence>
<protein>
    <submittedName>
        <fullName evidence="9">Uncharacterized protein</fullName>
    </submittedName>
</protein>
<feature type="transmembrane region" description="Helical" evidence="6">
    <location>
        <begin position="29"/>
        <end position="55"/>
    </location>
</feature>
<dbReference type="InterPro" id="IPR000322">
    <property type="entry name" value="Glyco_hydro_31_TIM"/>
</dbReference>
<evidence type="ECO:0000256" key="4">
    <source>
        <dbReference type="ARBA" id="ARBA00023295"/>
    </source>
</evidence>
<dbReference type="PANTHER" id="PTHR22762:SF133">
    <property type="entry name" value="P-TYPE DOMAIN-CONTAINING PROTEIN"/>
    <property type="match status" value="1"/>
</dbReference>
<dbReference type="GO" id="GO:0030246">
    <property type="term" value="F:carbohydrate binding"/>
    <property type="evidence" value="ECO:0007669"/>
    <property type="project" value="InterPro"/>
</dbReference>
<feature type="region of interest" description="Disordered" evidence="5">
    <location>
        <begin position="79"/>
        <end position="109"/>
    </location>
</feature>
<keyword evidence="3" id="KW-0325">Glycoprotein</keyword>
<dbReference type="InterPro" id="IPR048395">
    <property type="entry name" value="Glyco_hydro_31_C"/>
</dbReference>
<keyword evidence="6" id="KW-1133">Transmembrane helix</keyword>
<name>A0A813VKJ0_9BILA</name>
<dbReference type="AlphaFoldDB" id="A0A813VKJ0"/>
<dbReference type="InterPro" id="IPR011013">
    <property type="entry name" value="Gal_mutarotase_sf_dom"/>
</dbReference>
<dbReference type="Gene3D" id="3.20.20.80">
    <property type="entry name" value="Glycosidases"/>
    <property type="match status" value="1"/>
</dbReference>
<dbReference type="PROSITE" id="PS00129">
    <property type="entry name" value="GLYCOSYL_HYDROL_F31_1"/>
    <property type="match status" value="1"/>
</dbReference>
<dbReference type="PANTHER" id="PTHR22762">
    <property type="entry name" value="ALPHA-GLUCOSIDASE"/>
    <property type="match status" value="1"/>
</dbReference>
<evidence type="ECO:0000259" key="7">
    <source>
        <dbReference type="Pfam" id="PF01055"/>
    </source>
</evidence>
<reference evidence="9" key="1">
    <citation type="submission" date="2021-02" db="EMBL/GenBank/DDBJ databases">
        <authorList>
            <person name="Nowell W R."/>
        </authorList>
    </citation>
    <scope>NUCLEOTIDE SEQUENCE</scope>
    <source>
        <strain evidence="9">Ploen Becks lab</strain>
    </source>
</reference>
<dbReference type="InterPro" id="IPR013780">
    <property type="entry name" value="Glyco_hydro_b"/>
</dbReference>
<sequence length="1102" mass="126207">MNKVDIEEAQPHHDHNNSGFKHWYYRHKVLVLVVGVGLGVLIGVGIILAIVFSVVDKDSNTTTLATTLTTLFTTVSSTTTSTTTTSRTTTSSSTPTTPQTSTLSSSTITPLDKQSRIDCVPWLKLQNDTQALIRECANYDYCTYNSVDNNKEVPSCYYEPKKLSFEIVSNETTELGFVYNIQRRNSQSLYKNLRVSFEFLDDYALRFKIVSPSVSEYEVPIHINKPNIKAKDPKYDVQIDQTNFNFKIIRKSTGTVLWDTSLGPIIFEELHKQISTKLPSENVYGFGENRHESFRHDLNYQNWPIWGRDEAPENHEKGNLYANQPFYTCMEDDGKSHGVALVNSNALDYEFIPAPGLVYRATGGILDFYVFLGPEPENVIQQFTEYFGRTFFPPYWALGFQISRYGYLNLDDMKQVLDRFDANGIPLDTQVADIDHFDRRLDFTIDQQNWTGLPEYFDYLHSRGMKTVLLLDPALVVNETNYWPYETGRQKDIFIKWPPGQSPDFAETGSDIMLGYCWPPAKVAYPDFMKKTTQDWWVESIMRHHTKLKFDGLWIDMNEPAVFGTNDERPFNWPEESRPYWSLKCPDDKYEKVKTKSSYLYGETTKLSQKTLCMVGLQGETNQYKHYDVHNLYGYYESIPTFEAAKKINNKDRGFVITRSTFLGGGQYGGHWTGDNHSLWRHLYYSIIGMLEFNLFGISYVGADICGFWLNTTDEMCARWSSLGAFYPFSRNHNNEFNIHQDPGALSNDVVRSARNALKIRYEILPFYYTLFYKSHTKGNTVIRPLFHEYPHDRTSFPIDKQFLVGPAFLVTPVIDEGKTSVTGYFPADNWYDYYDGKLVSSNQNNGTWLELNAPIDYIPLHIRGGYIIPTQDWALTTEKSRQNPFGLIIAPNADGEAQGDLFYDDGYTDVKKNKFYYATISLRESRIKFNVEENNYDEMANLVLNKIRLFVKASSSQNIKFILNNEVLDSSKIEFKGDEILFKNLNIKMTESFELEWTTESYVVNTASLTETPVIDCLQDEQNCTVKGCVYNANSVVVPKCTIPSDKGGYKVSKAEGAGSDYELVKADSLSLFGKDIVNVNVKVQHGNIGNGQRFTRVKVI</sequence>
<dbReference type="CDD" id="cd14752">
    <property type="entry name" value="GH31_N"/>
    <property type="match status" value="1"/>
</dbReference>
<dbReference type="SUPFAM" id="SSF74650">
    <property type="entry name" value="Galactose mutarotase-like"/>
    <property type="match status" value="1"/>
</dbReference>
<keyword evidence="10" id="KW-1185">Reference proteome</keyword>
<dbReference type="OrthoDB" id="5839090at2759"/>